<comment type="caution">
    <text evidence="2">The sequence shown here is derived from an EMBL/GenBank/DDBJ whole genome shotgun (WGS) entry which is preliminary data.</text>
</comment>
<gene>
    <name evidence="2" type="ORF">M1B34_15515</name>
</gene>
<feature type="transmembrane region" description="Helical" evidence="1">
    <location>
        <begin position="243"/>
        <end position="262"/>
    </location>
</feature>
<keyword evidence="1" id="KW-0812">Transmembrane</keyword>
<proteinExistence type="predicted"/>
<dbReference type="Proteomes" id="UP001155059">
    <property type="component" value="Unassembled WGS sequence"/>
</dbReference>
<evidence type="ECO:0000256" key="1">
    <source>
        <dbReference type="SAM" id="Phobius"/>
    </source>
</evidence>
<feature type="transmembrane region" description="Helical" evidence="1">
    <location>
        <begin position="89"/>
        <end position="115"/>
    </location>
</feature>
<keyword evidence="1" id="KW-1133">Transmembrane helix</keyword>
<dbReference type="RefSeq" id="WP_268265569.1">
    <property type="nucleotide sequence ID" value="NZ_JALQCW010000035.1"/>
</dbReference>
<reference evidence="2 3" key="2">
    <citation type="journal article" date="2023" name="Plant Pathol.">
        <title>Dismantling and reorganizing Pseudomonas marginalis sensu#lato.</title>
        <authorList>
            <person name="Sawada H."/>
            <person name="Fujikawa T."/>
            <person name="Satou M."/>
        </authorList>
    </citation>
    <scope>NUCLEOTIDE SEQUENCE [LARGE SCALE GENOMIC DNA]</scope>
    <source>
        <strain evidence="2 3">MAFF 302030</strain>
    </source>
</reference>
<feature type="transmembrane region" description="Helical" evidence="1">
    <location>
        <begin position="122"/>
        <end position="143"/>
    </location>
</feature>
<feature type="transmembrane region" description="Helical" evidence="1">
    <location>
        <begin position="188"/>
        <end position="207"/>
    </location>
</feature>
<reference evidence="2 3" key="1">
    <citation type="journal article" date="2022" name="Int. J. Syst. Evol. Microbiol.">
        <title>Pseudomonas aegrilactucae sp. nov. and Pseudomonas morbosilactucae sp. nov., pathogens causing bacterial rot of lettuce in Japan.</title>
        <authorList>
            <person name="Sawada H."/>
            <person name="Fujikawa T."/>
            <person name="Satou M."/>
        </authorList>
    </citation>
    <scope>NUCLEOTIDE SEQUENCE [LARGE SCALE GENOMIC DNA]</scope>
    <source>
        <strain evidence="2 3">MAFF 302030</strain>
    </source>
</reference>
<keyword evidence="1" id="KW-0472">Membrane</keyword>
<organism evidence="2 3">
    <name type="scientific">Pseudomonas morbosilactucae</name>
    <dbReference type="NCBI Taxonomy" id="2938197"/>
    <lineage>
        <taxon>Bacteria</taxon>
        <taxon>Pseudomonadati</taxon>
        <taxon>Pseudomonadota</taxon>
        <taxon>Gammaproteobacteria</taxon>
        <taxon>Pseudomonadales</taxon>
        <taxon>Pseudomonadaceae</taxon>
        <taxon>Pseudomonas</taxon>
    </lineage>
</organism>
<dbReference type="AlphaFoldDB" id="A0A9X1YVW5"/>
<feature type="transmembrane region" description="Helical" evidence="1">
    <location>
        <begin position="283"/>
        <end position="301"/>
    </location>
</feature>
<feature type="transmembrane region" description="Helical" evidence="1">
    <location>
        <begin position="43"/>
        <end position="69"/>
    </location>
</feature>
<feature type="transmembrane region" description="Helical" evidence="1">
    <location>
        <begin position="219"/>
        <end position="237"/>
    </location>
</feature>
<evidence type="ECO:0000313" key="2">
    <source>
        <dbReference type="EMBL" id="MCK9799077.1"/>
    </source>
</evidence>
<dbReference type="EMBL" id="JALQCW010000035">
    <property type="protein sequence ID" value="MCK9799077.1"/>
    <property type="molecule type" value="Genomic_DNA"/>
</dbReference>
<evidence type="ECO:0000313" key="3">
    <source>
        <dbReference type="Proteomes" id="UP001155059"/>
    </source>
</evidence>
<protein>
    <submittedName>
        <fullName evidence="2">Uncharacterized protein</fullName>
    </submittedName>
</protein>
<accession>A0A9X1YVW5</accession>
<feature type="transmembrane region" description="Helical" evidence="1">
    <location>
        <begin position="19"/>
        <end position="36"/>
    </location>
</feature>
<sequence length="447" mass="51123">MLAVPFSDYYVTMPKPEPIQLFLLALFCYFFVKTNANPSWHWIFAGLAFGTKISTLPALVVFISLSFAIKLKSNKLDHCREQITNSVKMFFIGLAIAVPILLWPLILIVSGCFILRWSSKKFNLSIVSQCLFGLFWAFVIYFASRKVLSVWISSTFLNTTHGADQSSINPLSWIEYFINTWLITPPPIGVLLTFTILTYILINIITVSKVENWHLEKETTALAIAIAGLVLNAAIFLTTKRLWGFYLYPGMILIIVGTVFLIDLNITRQSHQSKRPNNKLNTITGYSISLILLFISGLYWMPETINRLTETSHRTLSTEYSLQYASYRKVVEFLNNYSFNKNKRIHVIFSPTLFPPKSNEKFEIIEFWGPYTDWEKRPDVIIIDVRNTPKGQPVPKDSPGYNNFLIERKGYATHVIDKGQQCKSNPCFVRELELPNGGEVLVLSKPD</sequence>
<name>A0A9X1YVW5_9PSED</name>